<feature type="binding site" evidence="5">
    <location>
        <position position="100"/>
    </location>
    <ligand>
        <name>Zn(2+)</name>
        <dbReference type="ChEBI" id="CHEBI:29105"/>
    </ligand>
</feature>
<name>A0A934KHY1_9BACT</name>
<evidence type="ECO:0000256" key="1">
    <source>
        <dbReference type="ARBA" id="ARBA00001052"/>
    </source>
</evidence>
<evidence type="ECO:0000256" key="5">
    <source>
        <dbReference type="HAMAP-Rule" id="MF_00223"/>
    </source>
</evidence>
<reference evidence="7 8" key="1">
    <citation type="submission" date="2020-10" db="EMBL/GenBank/DDBJ databases">
        <title>Ca. Dormibacterota MAGs.</title>
        <authorList>
            <person name="Montgomery K."/>
        </authorList>
    </citation>
    <scope>NUCLEOTIDE SEQUENCE [LARGE SCALE GENOMIC DNA]</scope>
    <source>
        <strain evidence="7">SC8811_S16_3</strain>
    </source>
</reference>
<dbReference type="InterPro" id="IPR018234">
    <property type="entry name" value="GTP_CycHdrlase_I_CS"/>
</dbReference>
<dbReference type="InterPro" id="IPR043133">
    <property type="entry name" value="GTP-CH-I_C/QueF"/>
</dbReference>
<sequence>MSRGLTSWQNGVVNAHHGQPDSSAEALQQLVQALIEQLGEDVGREGLRGTPERAADSLTYLTGGYGIDLEGLLGDALFEQQYDEMVLVKNVQFYSLCEHHLLPFFGAAHVAYLPHGRVLGLSKIPRVVDVFARRLQLQERMTREIAEALLQLTGAKGVAVVIEARHLCMEMRGVEKVGGQTVTSCMLGVFRSDARTRGEFLNLIGR</sequence>
<dbReference type="Proteomes" id="UP000620075">
    <property type="component" value="Unassembled WGS sequence"/>
</dbReference>
<dbReference type="FunFam" id="3.30.1130.10:FF:000001">
    <property type="entry name" value="GTP cyclohydrolase 1"/>
    <property type="match status" value="1"/>
</dbReference>
<keyword evidence="5" id="KW-0342">GTP-binding</keyword>
<dbReference type="GO" id="GO:0003934">
    <property type="term" value="F:GTP cyclohydrolase I activity"/>
    <property type="evidence" value="ECO:0007669"/>
    <property type="project" value="UniProtKB-UniRule"/>
</dbReference>
<dbReference type="GO" id="GO:0005525">
    <property type="term" value="F:GTP binding"/>
    <property type="evidence" value="ECO:0007669"/>
    <property type="project" value="UniProtKB-KW"/>
</dbReference>
<dbReference type="AlphaFoldDB" id="A0A934KHY1"/>
<dbReference type="GO" id="GO:0006729">
    <property type="term" value="P:tetrahydrobiopterin biosynthetic process"/>
    <property type="evidence" value="ECO:0007669"/>
    <property type="project" value="TreeGrafter"/>
</dbReference>
<dbReference type="GO" id="GO:0046654">
    <property type="term" value="P:tetrahydrofolate biosynthetic process"/>
    <property type="evidence" value="ECO:0007669"/>
    <property type="project" value="UniProtKB-UniRule"/>
</dbReference>
<dbReference type="InterPro" id="IPR001474">
    <property type="entry name" value="GTP_CycHdrlase_I"/>
</dbReference>
<dbReference type="PROSITE" id="PS00860">
    <property type="entry name" value="GTP_CYCLOHYDROL_1_2"/>
    <property type="match status" value="1"/>
</dbReference>
<dbReference type="Gene3D" id="1.10.286.10">
    <property type="match status" value="1"/>
</dbReference>
<keyword evidence="5" id="KW-0862">Zinc</keyword>
<comment type="subunit">
    <text evidence="5">Homopolymer.</text>
</comment>
<dbReference type="InterPro" id="IPR020602">
    <property type="entry name" value="GTP_CycHdrlase_I_dom"/>
</dbReference>
<dbReference type="InterPro" id="IPR043134">
    <property type="entry name" value="GTP-CH-I_N"/>
</dbReference>
<keyword evidence="5" id="KW-0547">Nucleotide-binding</keyword>
<accession>A0A934KHY1</accession>
<dbReference type="GO" id="GO:0006730">
    <property type="term" value="P:one-carbon metabolic process"/>
    <property type="evidence" value="ECO:0007669"/>
    <property type="project" value="UniProtKB-UniRule"/>
</dbReference>
<dbReference type="PANTHER" id="PTHR11109">
    <property type="entry name" value="GTP CYCLOHYDROLASE I"/>
    <property type="match status" value="1"/>
</dbReference>
<keyword evidence="4 5" id="KW-0378">Hydrolase</keyword>
<evidence type="ECO:0000256" key="4">
    <source>
        <dbReference type="ARBA" id="ARBA00022801"/>
    </source>
</evidence>
<keyword evidence="3 5" id="KW-0554">One-carbon metabolism</keyword>
<comment type="similarity">
    <text evidence="5">Belongs to the GTP cyclohydrolase I family.</text>
</comment>
<feature type="binding site" evidence="5">
    <location>
        <position position="168"/>
    </location>
    <ligand>
        <name>Zn(2+)</name>
        <dbReference type="ChEBI" id="CHEBI:29105"/>
    </ligand>
</feature>
<evidence type="ECO:0000256" key="3">
    <source>
        <dbReference type="ARBA" id="ARBA00022563"/>
    </source>
</evidence>
<dbReference type="GO" id="GO:0005737">
    <property type="term" value="C:cytoplasm"/>
    <property type="evidence" value="ECO:0007669"/>
    <property type="project" value="TreeGrafter"/>
</dbReference>
<dbReference type="NCBIfam" id="TIGR00063">
    <property type="entry name" value="folE"/>
    <property type="match status" value="1"/>
</dbReference>
<feature type="domain" description="GTP cyclohydrolase I" evidence="6">
    <location>
        <begin position="28"/>
        <end position="204"/>
    </location>
</feature>
<keyword evidence="5" id="KW-0479">Metal-binding</keyword>
<dbReference type="NCBIfam" id="NF006825">
    <property type="entry name" value="PRK09347.1-2"/>
    <property type="match status" value="1"/>
</dbReference>
<evidence type="ECO:0000313" key="8">
    <source>
        <dbReference type="Proteomes" id="UP000620075"/>
    </source>
</evidence>
<dbReference type="Pfam" id="PF01227">
    <property type="entry name" value="GTP_cyclohydroI"/>
    <property type="match status" value="1"/>
</dbReference>
<dbReference type="PROSITE" id="PS00859">
    <property type="entry name" value="GTP_CYCLOHYDROL_1_1"/>
    <property type="match status" value="1"/>
</dbReference>
<comment type="catalytic activity">
    <reaction evidence="1 5">
        <text>GTP + H2O = 7,8-dihydroneopterin 3'-triphosphate + formate + H(+)</text>
        <dbReference type="Rhea" id="RHEA:17473"/>
        <dbReference type="ChEBI" id="CHEBI:15377"/>
        <dbReference type="ChEBI" id="CHEBI:15378"/>
        <dbReference type="ChEBI" id="CHEBI:15740"/>
        <dbReference type="ChEBI" id="CHEBI:37565"/>
        <dbReference type="ChEBI" id="CHEBI:58462"/>
        <dbReference type="EC" id="3.5.4.16"/>
    </reaction>
</comment>
<protein>
    <recommendedName>
        <fullName evidence="5">GTP cyclohydrolase 1</fullName>
        <ecNumber evidence="5">3.5.4.16</ecNumber>
    </recommendedName>
    <alternativeName>
        <fullName evidence="5">GTP cyclohydrolase I</fullName>
        <shortName evidence="5">GTP-CH-I</shortName>
    </alternativeName>
</protein>
<evidence type="ECO:0000313" key="7">
    <source>
        <dbReference type="EMBL" id="MBJ7603886.1"/>
    </source>
</evidence>
<organism evidence="7 8">
    <name type="scientific">Candidatus Dormiibacter inghamiae</name>
    <dbReference type="NCBI Taxonomy" id="3127013"/>
    <lineage>
        <taxon>Bacteria</taxon>
        <taxon>Bacillati</taxon>
        <taxon>Candidatus Dormiibacterota</taxon>
        <taxon>Candidatus Dormibacteria</taxon>
        <taxon>Candidatus Dormibacterales</taxon>
        <taxon>Candidatus Dormibacteraceae</taxon>
        <taxon>Candidatus Dormiibacter</taxon>
    </lineage>
</organism>
<dbReference type="EC" id="3.5.4.16" evidence="5"/>
<feature type="binding site" evidence="5">
    <location>
        <position position="97"/>
    </location>
    <ligand>
        <name>Zn(2+)</name>
        <dbReference type="ChEBI" id="CHEBI:29105"/>
    </ligand>
</feature>
<evidence type="ECO:0000259" key="6">
    <source>
        <dbReference type="Pfam" id="PF01227"/>
    </source>
</evidence>
<dbReference type="SUPFAM" id="SSF55620">
    <property type="entry name" value="Tetrahydrobiopterin biosynthesis enzymes-like"/>
    <property type="match status" value="1"/>
</dbReference>
<dbReference type="PANTHER" id="PTHR11109:SF7">
    <property type="entry name" value="GTP CYCLOHYDROLASE 1"/>
    <property type="match status" value="1"/>
</dbReference>
<comment type="caution">
    <text evidence="7">The sequence shown here is derived from an EMBL/GenBank/DDBJ whole genome shotgun (WGS) entry which is preliminary data.</text>
</comment>
<evidence type="ECO:0000256" key="2">
    <source>
        <dbReference type="ARBA" id="ARBA00005080"/>
    </source>
</evidence>
<dbReference type="HAMAP" id="MF_00223">
    <property type="entry name" value="FolE"/>
    <property type="match status" value="1"/>
</dbReference>
<comment type="pathway">
    <text evidence="2 5">Cofactor biosynthesis; 7,8-dihydroneopterin triphosphate biosynthesis; 7,8-dihydroneopterin triphosphate from GTP: step 1/1.</text>
</comment>
<dbReference type="Gene3D" id="3.30.1130.10">
    <property type="match status" value="1"/>
</dbReference>
<proteinExistence type="inferred from homology"/>
<dbReference type="GO" id="GO:0008270">
    <property type="term" value="F:zinc ion binding"/>
    <property type="evidence" value="ECO:0007669"/>
    <property type="project" value="UniProtKB-UniRule"/>
</dbReference>
<dbReference type="EMBL" id="JAEKNQ010000044">
    <property type="protein sequence ID" value="MBJ7603886.1"/>
    <property type="molecule type" value="Genomic_DNA"/>
</dbReference>
<gene>
    <name evidence="5 7" type="primary">folE</name>
    <name evidence="7" type="ORF">JF888_11935</name>
</gene>
<dbReference type="NCBIfam" id="NF006826">
    <property type="entry name" value="PRK09347.1-3"/>
    <property type="match status" value="1"/>
</dbReference>